<dbReference type="RefSeq" id="WP_005051669.1">
    <property type="nucleotide sequence ID" value="NZ_KB849757.1"/>
</dbReference>
<name>N9EDG5_9GAMM</name>
<proteinExistence type="predicted"/>
<organism evidence="2 3">
    <name type="scientific">Acinetobacter beijerinckii ANC 3835</name>
    <dbReference type="NCBI Taxonomy" id="1217649"/>
    <lineage>
        <taxon>Bacteria</taxon>
        <taxon>Pseudomonadati</taxon>
        <taxon>Pseudomonadota</taxon>
        <taxon>Gammaproteobacteria</taxon>
        <taxon>Moraxellales</taxon>
        <taxon>Moraxellaceae</taxon>
        <taxon>Acinetobacter</taxon>
    </lineage>
</organism>
<gene>
    <name evidence="2" type="ORF">F934_00467</name>
</gene>
<sequence>MALNQIWKQQLTLVTYGNEFLTGELNFSRWIQHPIFNKNRLIFRDLISQHLLAQHFQIWLEGLKKQGVKKLSLHLSSVLNDEQNPNANVELLPFAHFIVSHQGNKKTAWICGDELAEWDNSDQDFKTPSSQQTPLHQEVFWRYELNDKFSKKIEADLQKVNWNQISIFLEKELFSSKYAEHFSEPEQQDFPFYGYETNPESLSSQNLAIIPTDYPADCAHRLLHRTQALTDYLEQKRQHPYAPMGELMSPEEQINLRNFSQKTDDLFAKLIVKTANHYQTAQLIAEEPEIIDRTMEIPHQLDKTQHHKVGASGVIKLIILTVIICLVAYYFGL</sequence>
<keyword evidence="1" id="KW-0472">Membrane</keyword>
<keyword evidence="1" id="KW-1133">Transmembrane helix</keyword>
<dbReference type="HOGENOM" id="CLU_833219_0_0_6"/>
<keyword evidence="1" id="KW-0812">Transmembrane</keyword>
<evidence type="ECO:0000313" key="2">
    <source>
        <dbReference type="EMBL" id="ENW08292.1"/>
    </source>
</evidence>
<comment type="caution">
    <text evidence="2">The sequence shown here is derived from an EMBL/GenBank/DDBJ whole genome shotgun (WGS) entry which is preliminary data.</text>
</comment>
<dbReference type="AlphaFoldDB" id="N9EDG5"/>
<protein>
    <submittedName>
        <fullName evidence="2">Uncharacterized protein</fullName>
    </submittedName>
</protein>
<accession>N9EDG5</accession>
<feature type="transmembrane region" description="Helical" evidence="1">
    <location>
        <begin position="313"/>
        <end position="332"/>
    </location>
</feature>
<dbReference type="OrthoDB" id="6702200at2"/>
<evidence type="ECO:0000256" key="1">
    <source>
        <dbReference type="SAM" id="Phobius"/>
    </source>
</evidence>
<dbReference type="Proteomes" id="UP000018417">
    <property type="component" value="Unassembled WGS sequence"/>
</dbReference>
<dbReference type="PATRIC" id="fig|1217649.3.peg.446"/>
<reference evidence="2 3" key="1">
    <citation type="submission" date="2013-02" db="EMBL/GenBank/DDBJ databases">
        <title>The Genome Sequence of Acinetobacter beijerinckii ANC 3835.</title>
        <authorList>
            <consortium name="The Broad Institute Genome Sequencing Platform"/>
            <consortium name="The Broad Institute Genome Sequencing Center for Infectious Disease"/>
            <person name="Cerqueira G."/>
            <person name="Feldgarden M."/>
            <person name="Courvalin P."/>
            <person name="Perichon B."/>
            <person name="Grillot-Courvalin C."/>
            <person name="Clermont D."/>
            <person name="Rocha E."/>
            <person name="Yoon E.-J."/>
            <person name="Nemec A."/>
            <person name="Walker B."/>
            <person name="Young S.K."/>
            <person name="Zeng Q."/>
            <person name="Gargeya S."/>
            <person name="Fitzgerald M."/>
            <person name="Haas B."/>
            <person name="Abouelleil A."/>
            <person name="Alvarado L."/>
            <person name="Arachchi H.M."/>
            <person name="Berlin A.M."/>
            <person name="Chapman S.B."/>
            <person name="Dewar J."/>
            <person name="Goldberg J."/>
            <person name="Griggs A."/>
            <person name="Gujja S."/>
            <person name="Hansen M."/>
            <person name="Howarth C."/>
            <person name="Imamovic A."/>
            <person name="Larimer J."/>
            <person name="McCowan C."/>
            <person name="Murphy C."/>
            <person name="Neiman D."/>
            <person name="Pearson M."/>
            <person name="Priest M."/>
            <person name="Roberts A."/>
            <person name="Saif S."/>
            <person name="Shea T."/>
            <person name="Sisk P."/>
            <person name="Sykes S."/>
            <person name="Wortman J."/>
            <person name="Nusbaum C."/>
            <person name="Birren B."/>
        </authorList>
    </citation>
    <scope>NUCLEOTIDE SEQUENCE [LARGE SCALE GENOMIC DNA]</scope>
    <source>
        <strain evidence="2 3">ANC 3835</strain>
    </source>
</reference>
<evidence type="ECO:0000313" key="3">
    <source>
        <dbReference type="Proteomes" id="UP000018417"/>
    </source>
</evidence>
<dbReference type="EMBL" id="APQK01000002">
    <property type="protein sequence ID" value="ENW08292.1"/>
    <property type="molecule type" value="Genomic_DNA"/>
</dbReference>